<dbReference type="GO" id="GO:0005737">
    <property type="term" value="C:cytoplasm"/>
    <property type="evidence" value="ECO:0007669"/>
    <property type="project" value="TreeGrafter"/>
</dbReference>
<dbReference type="Gene3D" id="3.50.50.60">
    <property type="entry name" value="FAD/NAD(P)-binding domain"/>
    <property type="match status" value="2"/>
</dbReference>
<organism evidence="7 8">
    <name type="scientific">Dasania phycosphaerae</name>
    <dbReference type="NCBI Taxonomy" id="2950436"/>
    <lineage>
        <taxon>Bacteria</taxon>
        <taxon>Pseudomonadati</taxon>
        <taxon>Pseudomonadota</taxon>
        <taxon>Gammaproteobacteria</taxon>
        <taxon>Cellvibrionales</taxon>
        <taxon>Spongiibacteraceae</taxon>
        <taxon>Dasania</taxon>
    </lineage>
</organism>
<dbReference type="InterPro" id="IPR028202">
    <property type="entry name" value="Reductase_C"/>
</dbReference>
<proteinExistence type="predicted"/>
<reference evidence="7 8" key="1">
    <citation type="submission" date="2022-12" db="EMBL/GenBank/DDBJ databases">
        <title>Dasania phycosphaerae sp. nov., isolated from particulate material of the south coast of Korea.</title>
        <authorList>
            <person name="Jiang Y."/>
        </authorList>
    </citation>
    <scope>NUCLEOTIDE SEQUENCE [LARGE SCALE GENOMIC DNA]</scope>
    <source>
        <strain evidence="7 8">GY-19</strain>
    </source>
</reference>
<evidence type="ECO:0000313" key="8">
    <source>
        <dbReference type="Proteomes" id="UP001069090"/>
    </source>
</evidence>
<gene>
    <name evidence="7" type="ORF">O0V09_10210</name>
</gene>
<keyword evidence="3" id="KW-0274">FAD</keyword>
<protein>
    <submittedName>
        <fullName evidence="7">FAD-dependent oxidoreductase</fullName>
    </submittedName>
</protein>
<dbReference type="PANTHER" id="PTHR43557:SF2">
    <property type="entry name" value="RIESKE DOMAIN-CONTAINING PROTEIN-RELATED"/>
    <property type="match status" value="1"/>
</dbReference>
<dbReference type="InterPro" id="IPR050446">
    <property type="entry name" value="FAD-oxidoreductase/Apoptosis"/>
</dbReference>
<dbReference type="PRINTS" id="PR00368">
    <property type="entry name" value="FADPNR"/>
</dbReference>
<dbReference type="RefSeq" id="WP_258331721.1">
    <property type="nucleotide sequence ID" value="NZ_JAPTGG010000007.1"/>
</dbReference>
<dbReference type="PANTHER" id="PTHR43557">
    <property type="entry name" value="APOPTOSIS-INDUCING FACTOR 1"/>
    <property type="match status" value="1"/>
</dbReference>
<dbReference type="SUPFAM" id="SSF51905">
    <property type="entry name" value="FAD/NAD(P)-binding domain"/>
    <property type="match status" value="2"/>
</dbReference>
<dbReference type="PRINTS" id="PR00411">
    <property type="entry name" value="PNDRDTASEI"/>
</dbReference>
<dbReference type="GO" id="GO:0016651">
    <property type="term" value="F:oxidoreductase activity, acting on NAD(P)H"/>
    <property type="evidence" value="ECO:0007669"/>
    <property type="project" value="TreeGrafter"/>
</dbReference>
<dbReference type="EMBL" id="JAPTGG010000007">
    <property type="protein sequence ID" value="MCZ0865576.1"/>
    <property type="molecule type" value="Genomic_DNA"/>
</dbReference>
<dbReference type="Gene3D" id="3.30.390.30">
    <property type="match status" value="1"/>
</dbReference>
<feature type="domain" description="FAD/NAD(P)-binding" evidence="5">
    <location>
        <begin position="4"/>
        <end position="301"/>
    </location>
</feature>
<comment type="caution">
    <text evidence="7">The sequence shown here is derived from an EMBL/GenBank/DDBJ whole genome shotgun (WGS) entry which is preliminary data.</text>
</comment>
<name>A0A9J6RN10_9GAMM</name>
<dbReference type="InterPro" id="IPR023753">
    <property type="entry name" value="FAD/NAD-binding_dom"/>
</dbReference>
<evidence type="ECO:0000259" key="5">
    <source>
        <dbReference type="Pfam" id="PF07992"/>
    </source>
</evidence>
<dbReference type="InterPro" id="IPR036188">
    <property type="entry name" value="FAD/NAD-bd_sf"/>
</dbReference>
<accession>A0A9J6RN10</accession>
<dbReference type="AlphaFoldDB" id="A0A9J6RN10"/>
<comment type="cofactor">
    <cofactor evidence="1">
        <name>FAD</name>
        <dbReference type="ChEBI" id="CHEBI:57692"/>
    </cofactor>
</comment>
<evidence type="ECO:0000256" key="1">
    <source>
        <dbReference type="ARBA" id="ARBA00001974"/>
    </source>
</evidence>
<evidence type="ECO:0000256" key="4">
    <source>
        <dbReference type="ARBA" id="ARBA00023002"/>
    </source>
</evidence>
<dbReference type="Pfam" id="PF14759">
    <property type="entry name" value="Reductase_C"/>
    <property type="match status" value="1"/>
</dbReference>
<dbReference type="SUPFAM" id="SSF55424">
    <property type="entry name" value="FAD/NAD-linked reductases, dimerisation (C-terminal) domain"/>
    <property type="match status" value="1"/>
</dbReference>
<evidence type="ECO:0000256" key="3">
    <source>
        <dbReference type="ARBA" id="ARBA00022827"/>
    </source>
</evidence>
<keyword evidence="2" id="KW-0285">Flavoprotein</keyword>
<dbReference type="Pfam" id="PF07992">
    <property type="entry name" value="Pyr_redox_2"/>
    <property type="match status" value="1"/>
</dbReference>
<sequence length="409" mass="45354">MLKTCIIIGGSHTASQLASSLIQEGWEGNITIVSNESHPPYHRPPLSKDFLLGKKSPKDILIRPDEFYKKNNIEVRLNSTVKAIDRKNKTVTLENEEKLSYNKLAICTGSRARKFNIPGSKLKGVAYLRSIDDVNVIKNSIDQYHKAIIVGGGYIGLETAAMLKSIGLDVTVLEMAPRILARVAAPALSEFYTRIHEEQGVSIKTGVTVSALTGIDRVNKVICEDGRVYDADLVIIGIGVTPNIELANEVGLEIMNGIVVNQHCQTIDPDVFSAGDCANYFNPFYQQYTRLESVANANEQAKTAASSICNNRNIHNTAPWFWSDQYDLKLQMVGLNQNHDEMVLRGNPNTNRSFSAFYLKEGKVIAADCVNRPQEFMLAKQIINKNLSIPPKLLADETITPKQLMDFAE</sequence>
<feature type="domain" description="Reductase C-terminal" evidence="6">
    <location>
        <begin position="320"/>
        <end position="404"/>
    </location>
</feature>
<evidence type="ECO:0000313" key="7">
    <source>
        <dbReference type="EMBL" id="MCZ0865576.1"/>
    </source>
</evidence>
<evidence type="ECO:0000259" key="6">
    <source>
        <dbReference type="Pfam" id="PF14759"/>
    </source>
</evidence>
<evidence type="ECO:0000256" key="2">
    <source>
        <dbReference type="ARBA" id="ARBA00022630"/>
    </source>
</evidence>
<keyword evidence="8" id="KW-1185">Reference proteome</keyword>
<keyword evidence="4" id="KW-0560">Oxidoreductase</keyword>
<dbReference type="InterPro" id="IPR016156">
    <property type="entry name" value="FAD/NAD-linked_Rdtase_dimer_sf"/>
</dbReference>
<dbReference type="Proteomes" id="UP001069090">
    <property type="component" value="Unassembled WGS sequence"/>
</dbReference>